<feature type="region of interest" description="Disordered" evidence="1">
    <location>
        <begin position="1"/>
        <end position="47"/>
    </location>
</feature>
<evidence type="ECO:0000313" key="3">
    <source>
        <dbReference type="Proteomes" id="UP000887116"/>
    </source>
</evidence>
<accession>A0A8X6KD20</accession>
<gene>
    <name evidence="2" type="ORF">TNCT_430661</name>
</gene>
<comment type="caution">
    <text evidence="2">The sequence shown here is derived from an EMBL/GenBank/DDBJ whole genome shotgun (WGS) entry which is preliminary data.</text>
</comment>
<keyword evidence="3" id="KW-1185">Reference proteome</keyword>
<dbReference type="EMBL" id="BMAO01030748">
    <property type="protein sequence ID" value="GFQ70071.1"/>
    <property type="molecule type" value="Genomic_DNA"/>
</dbReference>
<dbReference type="Proteomes" id="UP000887116">
    <property type="component" value="Unassembled WGS sequence"/>
</dbReference>
<reference evidence="2" key="1">
    <citation type="submission" date="2020-07" db="EMBL/GenBank/DDBJ databases">
        <title>Multicomponent nature underlies the extraordinary mechanical properties of spider dragline silk.</title>
        <authorList>
            <person name="Kono N."/>
            <person name="Nakamura H."/>
            <person name="Mori M."/>
            <person name="Yoshida Y."/>
            <person name="Ohtoshi R."/>
            <person name="Malay A.D."/>
            <person name="Moran D.A.P."/>
            <person name="Tomita M."/>
            <person name="Numata K."/>
            <person name="Arakawa K."/>
        </authorList>
    </citation>
    <scope>NUCLEOTIDE SEQUENCE</scope>
</reference>
<proteinExistence type="predicted"/>
<sequence length="102" mass="11911">MYGDCSGSDIYRRDPATRERTRRDETGPDGQKEGRKRESGDKQNGVEGKKDCWRWILQSLISSIYSFCDVSVEEKNNRWTKNRLLLFLSIRTHRSVKEPTQG</sequence>
<protein>
    <submittedName>
        <fullName evidence="2">Uncharacterized protein</fullName>
    </submittedName>
</protein>
<evidence type="ECO:0000313" key="2">
    <source>
        <dbReference type="EMBL" id="GFQ70071.1"/>
    </source>
</evidence>
<evidence type="ECO:0000256" key="1">
    <source>
        <dbReference type="SAM" id="MobiDB-lite"/>
    </source>
</evidence>
<name>A0A8X6KD20_TRICU</name>
<dbReference type="AlphaFoldDB" id="A0A8X6KD20"/>
<organism evidence="2 3">
    <name type="scientific">Trichonephila clavata</name>
    <name type="common">Joro spider</name>
    <name type="synonym">Nephila clavata</name>
    <dbReference type="NCBI Taxonomy" id="2740835"/>
    <lineage>
        <taxon>Eukaryota</taxon>
        <taxon>Metazoa</taxon>
        <taxon>Ecdysozoa</taxon>
        <taxon>Arthropoda</taxon>
        <taxon>Chelicerata</taxon>
        <taxon>Arachnida</taxon>
        <taxon>Araneae</taxon>
        <taxon>Araneomorphae</taxon>
        <taxon>Entelegynae</taxon>
        <taxon>Araneoidea</taxon>
        <taxon>Nephilidae</taxon>
        <taxon>Trichonephila</taxon>
    </lineage>
</organism>
<feature type="compositionally biased region" description="Basic and acidic residues" evidence="1">
    <location>
        <begin position="10"/>
        <end position="41"/>
    </location>
</feature>